<protein>
    <recommendedName>
        <fullName evidence="1">Dinitrogenase iron-molybdenum cofactor biosynthesis domain-containing protein</fullName>
    </recommendedName>
</protein>
<organism evidence="2 3">
    <name type="scientific">Sulfobacillus thermotolerans</name>
    <dbReference type="NCBI Taxonomy" id="338644"/>
    <lineage>
        <taxon>Bacteria</taxon>
        <taxon>Bacillati</taxon>
        <taxon>Bacillota</taxon>
        <taxon>Clostridia</taxon>
        <taxon>Eubacteriales</taxon>
        <taxon>Clostridiales Family XVII. Incertae Sedis</taxon>
        <taxon>Sulfobacillus</taxon>
    </lineage>
</organism>
<feature type="domain" description="Dinitrogenase iron-molybdenum cofactor biosynthesis" evidence="1">
    <location>
        <begin position="10"/>
        <end position="105"/>
    </location>
</feature>
<keyword evidence="3" id="KW-1185">Reference proteome</keyword>
<dbReference type="InterPro" id="IPR036105">
    <property type="entry name" value="DiNase_FeMo-co_biosyn_sf"/>
</dbReference>
<proteinExistence type="predicted"/>
<evidence type="ECO:0000313" key="2">
    <source>
        <dbReference type="EMBL" id="AUW95625.1"/>
    </source>
</evidence>
<sequence length="108" mass="11974">MCIPVTVSGEVEPRWGKAPRVALATVEGHQIADWTEEDVHWDTLHDEGGEGKHHARIARFLMDHHVTDVAANHMGPGMERMLGSMRLKVYLGVEGNARAVVERLAKEA</sequence>
<dbReference type="EMBL" id="CP019454">
    <property type="protein sequence ID" value="AUW95625.1"/>
    <property type="molecule type" value="Genomic_DNA"/>
</dbReference>
<dbReference type="Proteomes" id="UP000325292">
    <property type="component" value="Chromosome"/>
</dbReference>
<evidence type="ECO:0000259" key="1">
    <source>
        <dbReference type="Pfam" id="PF02579"/>
    </source>
</evidence>
<dbReference type="Gene3D" id="3.30.420.130">
    <property type="entry name" value="Dinitrogenase iron-molybdenum cofactor biosynthesis domain"/>
    <property type="match status" value="1"/>
</dbReference>
<dbReference type="SUPFAM" id="SSF53146">
    <property type="entry name" value="Nitrogenase accessory factor-like"/>
    <property type="match status" value="1"/>
</dbReference>
<evidence type="ECO:0000313" key="3">
    <source>
        <dbReference type="Proteomes" id="UP000325292"/>
    </source>
</evidence>
<dbReference type="InterPro" id="IPR003731">
    <property type="entry name" value="Di-Nase_FeMo-co_biosynth"/>
</dbReference>
<accession>A0ABN5H4J3</accession>
<dbReference type="Pfam" id="PF02579">
    <property type="entry name" value="Nitro_FeMo-Co"/>
    <property type="match status" value="1"/>
</dbReference>
<name>A0ABN5H4J3_9FIRM</name>
<reference evidence="2 3" key="1">
    <citation type="journal article" date="2019" name="Sci. Rep.">
        <title>Sulfobacillus thermotolerans: new insights into resistance and metabolic capacities of acidophilic chemolithotrophs.</title>
        <authorList>
            <person name="Panyushkina A.E."/>
            <person name="Babenko V.V."/>
            <person name="Nikitina A.S."/>
            <person name="Selezneva O.V."/>
            <person name="Tsaplina I.A."/>
            <person name="Letarova M.A."/>
            <person name="Kostryukova E.S."/>
            <person name="Letarov A.V."/>
        </authorList>
    </citation>
    <scope>NUCLEOTIDE SEQUENCE [LARGE SCALE GENOMIC DNA]</scope>
    <source>
        <strain evidence="2 3">Kr1</strain>
    </source>
</reference>
<gene>
    <name evidence="2" type="ORF">BXT84_14765</name>
</gene>